<dbReference type="InterPro" id="IPR023227">
    <property type="entry name" value="SAM_OH_AdoTrfase_C_sf"/>
</dbReference>
<name>A0A532V0V7_UNCL8</name>
<dbReference type="Proteomes" id="UP000319619">
    <property type="component" value="Unassembled WGS sequence"/>
</dbReference>
<dbReference type="AlphaFoldDB" id="A0A532V0V7"/>
<evidence type="ECO:0000313" key="5">
    <source>
        <dbReference type="EMBL" id="TKJ40854.1"/>
    </source>
</evidence>
<reference evidence="5 6" key="1">
    <citation type="submission" date="2017-06" db="EMBL/GenBank/DDBJ databases">
        <title>Novel microbial phyla capable of carbon fixation and sulfur reduction in deep-sea sediments.</title>
        <authorList>
            <person name="Huang J."/>
            <person name="Baker B."/>
            <person name="Wang Y."/>
        </authorList>
    </citation>
    <scope>NUCLEOTIDE SEQUENCE [LARGE SCALE GENOMIC DNA]</scope>
    <source>
        <strain evidence="5">B3_LCP</strain>
    </source>
</reference>
<evidence type="ECO:0000313" key="6">
    <source>
        <dbReference type="Proteomes" id="UP000319619"/>
    </source>
</evidence>
<dbReference type="SUPFAM" id="SSF101852">
    <property type="entry name" value="Bacterial fluorinating enzyme, C-terminal domain"/>
    <property type="match status" value="1"/>
</dbReference>
<dbReference type="PANTHER" id="PTHR35092">
    <property type="entry name" value="CHLORINASE MJ1651"/>
    <property type="match status" value="1"/>
</dbReference>
<dbReference type="InterPro" id="IPR046470">
    <property type="entry name" value="SAM_HAT_C"/>
</dbReference>
<evidence type="ECO:0000259" key="3">
    <source>
        <dbReference type="Pfam" id="PF01887"/>
    </source>
</evidence>
<sequence>MASRLITLTTDFGLVDSYVAAMKGVILSISPGCQIIDISHDIEPQNIQQAGFVLASVVGYYPEGTIHVAVVDPGVGTARALLAVEMDGHIYLAPDNGLLGVLYEKRSISKICKIENKSLYMPDVSRTFHGRDILAPVAGHLANGLPLDEVGSEVTKYNKGDFVHPIISPDAIRGSIVYRDHFGNLMTNISKNDLESFDPVLVEVQTGYTKIKGLCQSYSDVEKGELLCLIGSAGYLEIAQREGSASDKLRFPIGTEVEVTLKASS</sequence>
<feature type="domain" description="S-adenosyl-l-methionine hydroxide adenosyltransferase N-terminal" evidence="3">
    <location>
        <begin position="6"/>
        <end position="151"/>
    </location>
</feature>
<accession>A0A532V0V7</accession>
<dbReference type="PIRSF" id="PIRSF006779">
    <property type="entry name" value="UCP006779"/>
    <property type="match status" value="1"/>
</dbReference>
<evidence type="ECO:0008006" key="7">
    <source>
        <dbReference type="Google" id="ProtNLM"/>
    </source>
</evidence>
<evidence type="ECO:0000259" key="4">
    <source>
        <dbReference type="Pfam" id="PF20257"/>
    </source>
</evidence>
<dbReference type="InterPro" id="IPR046469">
    <property type="entry name" value="SAM_HAT_N"/>
</dbReference>
<dbReference type="SUPFAM" id="SSF102522">
    <property type="entry name" value="Bacterial fluorinating enzyme, N-terminal domain"/>
    <property type="match status" value="1"/>
</dbReference>
<feature type="domain" description="S-adenosyl-l-methionine hydroxide adenosyltransferase C-terminal" evidence="4">
    <location>
        <begin position="174"/>
        <end position="258"/>
    </location>
</feature>
<dbReference type="EMBL" id="NJBN01000004">
    <property type="protein sequence ID" value="TKJ40854.1"/>
    <property type="molecule type" value="Genomic_DNA"/>
</dbReference>
<keyword evidence="1" id="KW-0949">S-adenosyl-L-methionine</keyword>
<evidence type="ECO:0000256" key="1">
    <source>
        <dbReference type="ARBA" id="ARBA00022691"/>
    </source>
</evidence>
<dbReference type="PANTHER" id="PTHR35092:SF1">
    <property type="entry name" value="CHLORINASE MJ1651"/>
    <property type="match status" value="1"/>
</dbReference>
<protein>
    <recommendedName>
        <fullName evidence="7">S-adenosyl-l-methionine hydroxide adenosyltransferase</fullName>
    </recommendedName>
</protein>
<comment type="caution">
    <text evidence="5">The sequence shown here is derived from an EMBL/GenBank/DDBJ whole genome shotgun (WGS) entry which is preliminary data.</text>
</comment>
<evidence type="ECO:0000256" key="2">
    <source>
        <dbReference type="ARBA" id="ARBA00024035"/>
    </source>
</evidence>
<organism evidence="5 6">
    <name type="scientific">candidate division LCP-89 bacterium B3_LCP</name>
    <dbReference type="NCBI Taxonomy" id="2012998"/>
    <lineage>
        <taxon>Bacteria</taxon>
        <taxon>Pseudomonadati</taxon>
        <taxon>Bacteria division LCP-89</taxon>
    </lineage>
</organism>
<dbReference type="Gene3D" id="2.40.30.90">
    <property type="entry name" value="Bacterial fluorinating enzyme like"/>
    <property type="match status" value="1"/>
</dbReference>
<dbReference type="Pfam" id="PF01887">
    <property type="entry name" value="SAM_HAT_N"/>
    <property type="match status" value="1"/>
</dbReference>
<dbReference type="Pfam" id="PF20257">
    <property type="entry name" value="SAM_HAT_C"/>
    <property type="match status" value="1"/>
</dbReference>
<proteinExistence type="inferred from homology"/>
<gene>
    <name evidence="5" type="ORF">CEE37_07790</name>
</gene>
<dbReference type="Gene3D" id="3.40.50.10790">
    <property type="entry name" value="S-adenosyl-l-methionine hydroxide adenosyltransferase, N-terminal"/>
    <property type="match status" value="1"/>
</dbReference>
<dbReference type="InterPro" id="IPR002747">
    <property type="entry name" value="SAM_OH_AdoTrfase"/>
</dbReference>
<dbReference type="InterPro" id="IPR023228">
    <property type="entry name" value="SAM_OH_AdoTrfase_N_sf"/>
</dbReference>
<comment type="similarity">
    <text evidence="2">Belongs to the SAM hydrolase / SAM-dependent halogenase family.</text>
</comment>